<dbReference type="EMBL" id="DSOV01000062">
    <property type="protein sequence ID" value="HEN43486.1"/>
    <property type="molecule type" value="Genomic_DNA"/>
</dbReference>
<dbReference type="SUPFAM" id="SSF56954">
    <property type="entry name" value="Outer membrane efflux proteins (OEP)"/>
    <property type="match status" value="1"/>
</dbReference>
<evidence type="ECO:0000256" key="1">
    <source>
        <dbReference type="ARBA" id="ARBA00004442"/>
    </source>
</evidence>
<evidence type="ECO:0000256" key="3">
    <source>
        <dbReference type="ARBA" id="ARBA00022448"/>
    </source>
</evidence>
<keyword evidence="4" id="KW-1134">Transmembrane beta strand</keyword>
<comment type="subcellular location">
    <subcellularLocation>
        <location evidence="1">Cell outer membrane</location>
    </subcellularLocation>
</comment>
<proteinExistence type="inferred from homology"/>
<dbReference type="AlphaFoldDB" id="A0A831U1H0"/>
<dbReference type="GO" id="GO:1990281">
    <property type="term" value="C:efflux pump complex"/>
    <property type="evidence" value="ECO:0007669"/>
    <property type="project" value="TreeGrafter"/>
</dbReference>
<keyword evidence="7" id="KW-0998">Cell outer membrane</keyword>
<comment type="caution">
    <text evidence="8">The sequence shown here is derived from an EMBL/GenBank/DDBJ whole genome shotgun (WGS) entry which is preliminary data.</text>
</comment>
<dbReference type="PANTHER" id="PTHR30026">
    <property type="entry name" value="OUTER MEMBRANE PROTEIN TOLC"/>
    <property type="match status" value="1"/>
</dbReference>
<sequence>MTGRNFDSKEKSGSGAAFSLFPVALLLCVVLLLPGISISAEPRVLTLEQALEIAAERNRDILKAREFHEQVKGRYVEERAAALPHLTITGQASTQHDESQKAFPGGFMPADQDSYGAELGLSQALYTWGKVGAAIRAAEKGFLTADERLRMARQDVWRDVSVAFYNILLAREHYDIASQNLAQKVRHLDEAQRKHGAGVATDYDVLAAEVAVQNAMPDVIRAGNDIRVARDRLAFLLALDGEVDVQGTLETSLSPCPAYDEALSVAREKRPEIREISHRLAIADELVRVADADDKPRLDLKGGYGWRHLEIGDSSGSGPLWTVGLHLSFPIFDGLKTRGKVAQAESERRSIRIDEAKLLESVALDIRDAVNAVRESEEIVKALAGTVVQAERLLQMAEKGFELGVKIRLEVDDAELNLRQARANLARARRDYLVARVNLERVMGVLGEKKN</sequence>
<keyword evidence="5" id="KW-0812">Transmembrane</keyword>
<evidence type="ECO:0000256" key="2">
    <source>
        <dbReference type="ARBA" id="ARBA00007613"/>
    </source>
</evidence>
<evidence type="ECO:0000256" key="5">
    <source>
        <dbReference type="ARBA" id="ARBA00022692"/>
    </source>
</evidence>
<dbReference type="Pfam" id="PF02321">
    <property type="entry name" value="OEP"/>
    <property type="match status" value="2"/>
</dbReference>
<dbReference type="GO" id="GO:0015288">
    <property type="term" value="F:porin activity"/>
    <property type="evidence" value="ECO:0007669"/>
    <property type="project" value="TreeGrafter"/>
</dbReference>
<name>A0A831U1H0_GEOME</name>
<organism evidence="8">
    <name type="scientific">Geobacter metallireducens</name>
    <dbReference type="NCBI Taxonomy" id="28232"/>
    <lineage>
        <taxon>Bacteria</taxon>
        <taxon>Pseudomonadati</taxon>
        <taxon>Thermodesulfobacteriota</taxon>
        <taxon>Desulfuromonadia</taxon>
        <taxon>Geobacterales</taxon>
        <taxon>Geobacteraceae</taxon>
        <taxon>Geobacter</taxon>
    </lineage>
</organism>
<dbReference type="PANTHER" id="PTHR30026:SF20">
    <property type="entry name" value="OUTER MEMBRANE PROTEIN TOLC"/>
    <property type="match status" value="1"/>
</dbReference>
<keyword evidence="6" id="KW-0472">Membrane</keyword>
<accession>A0A831U1H0</accession>
<dbReference type="PIRSF" id="PIRSF001892">
    <property type="entry name" value="CyaE"/>
    <property type="match status" value="1"/>
</dbReference>
<reference evidence="8" key="1">
    <citation type="journal article" date="2020" name="mSystems">
        <title>Genome- and Community-Level Interaction Insights into Carbon Utilization and Element Cycling Functions of Hydrothermarchaeota in Hydrothermal Sediment.</title>
        <authorList>
            <person name="Zhou Z."/>
            <person name="Liu Y."/>
            <person name="Xu W."/>
            <person name="Pan J."/>
            <person name="Luo Z.H."/>
            <person name="Li M."/>
        </authorList>
    </citation>
    <scope>NUCLEOTIDE SEQUENCE [LARGE SCALE GENOMIC DNA]</scope>
    <source>
        <strain evidence="8">SpSt-349</strain>
    </source>
</reference>
<evidence type="ECO:0000256" key="4">
    <source>
        <dbReference type="ARBA" id="ARBA00022452"/>
    </source>
</evidence>
<dbReference type="Gene3D" id="1.20.1600.10">
    <property type="entry name" value="Outer membrane efflux proteins (OEP)"/>
    <property type="match status" value="1"/>
</dbReference>
<dbReference type="GO" id="GO:0009279">
    <property type="term" value="C:cell outer membrane"/>
    <property type="evidence" value="ECO:0007669"/>
    <property type="project" value="UniProtKB-SubCell"/>
</dbReference>
<dbReference type="InterPro" id="IPR051906">
    <property type="entry name" value="TolC-like"/>
</dbReference>
<dbReference type="InterPro" id="IPR003423">
    <property type="entry name" value="OMP_efflux"/>
</dbReference>
<evidence type="ECO:0000256" key="7">
    <source>
        <dbReference type="ARBA" id="ARBA00023237"/>
    </source>
</evidence>
<dbReference type="GO" id="GO:0015562">
    <property type="term" value="F:efflux transmembrane transporter activity"/>
    <property type="evidence" value="ECO:0007669"/>
    <property type="project" value="InterPro"/>
</dbReference>
<comment type="similarity">
    <text evidence="2">Belongs to the outer membrane factor (OMF) (TC 1.B.17) family.</text>
</comment>
<keyword evidence="3" id="KW-0813">Transport</keyword>
<evidence type="ECO:0000313" key="8">
    <source>
        <dbReference type="EMBL" id="HEN43486.1"/>
    </source>
</evidence>
<evidence type="ECO:0000256" key="6">
    <source>
        <dbReference type="ARBA" id="ARBA00023136"/>
    </source>
</evidence>
<protein>
    <submittedName>
        <fullName evidence="8">TolC family protein</fullName>
    </submittedName>
</protein>
<dbReference type="InterPro" id="IPR028351">
    <property type="entry name" value="CyaE"/>
</dbReference>
<gene>
    <name evidence="8" type="ORF">ENQ87_14140</name>
</gene>